<name>A0A815W040_ADIRI</name>
<organism evidence="1 4">
    <name type="scientific">Adineta ricciae</name>
    <name type="common">Rotifer</name>
    <dbReference type="NCBI Taxonomy" id="249248"/>
    <lineage>
        <taxon>Eukaryota</taxon>
        <taxon>Metazoa</taxon>
        <taxon>Spiralia</taxon>
        <taxon>Gnathifera</taxon>
        <taxon>Rotifera</taxon>
        <taxon>Eurotatoria</taxon>
        <taxon>Bdelloidea</taxon>
        <taxon>Adinetida</taxon>
        <taxon>Adinetidae</taxon>
        <taxon>Adineta</taxon>
    </lineage>
</organism>
<evidence type="ECO:0000313" key="1">
    <source>
        <dbReference type="EMBL" id="CAF1534634.1"/>
    </source>
</evidence>
<dbReference type="Proteomes" id="UP000663852">
    <property type="component" value="Unassembled WGS sequence"/>
</dbReference>
<evidence type="ECO:0000313" key="4">
    <source>
        <dbReference type="Proteomes" id="UP000663852"/>
    </source>
</evidence>
<dbReference type="OrthoDB" id="9976869at2759"/>
<dbReference type="Proteomes" id="UP000663828">
    <property type="component" value="Unassembled WGS sequence"/>
</dbReference>
<comment type="caution">
    <text evidence="1">The sequence shown here is derived from an EMBL/GenBank/DDBJ whole genome shotgun (WGS) entry which is preliminary data.</text>
</comment>
<reference evidence="1" key="1">
    <citation type="submission" date="2021-02" db="EMBL/GenBank/DDBJ databases">
        <authorList>
            <person name="Nowell W R."/>
        </authorList>
    </citation>
    <scope>NUCLEOTIDE SEQUENCE</scope>
</reference>
<keyword evidence="3" id="KW-1185">Reference proteome</keyword>
<accession>A0A815W040</accession>
<dbReference type="AlphaFoldDB" id="A0A815W040"/>
<gene>
    <name evidence="1" type="ORF">EDS130_LOCUS44847</name>
    <name evidence="2" type="ORF">XAT740_LOCUS46251</name>
</gene>
<proteinExistence type="predicted"/>
<sequence>MSTNVNNVVSTMKSVDKSISNDEILTNGLLSSSTTARAPPHVYSCFVINCTAEPIECSLKYNGRPGEEKFDEIVNVTISGNTEHYFPRKFFQPELPDSYCKWVKIITNIRVKKANKQILEVNYPFEHVRYPIRNWEFHITDKEEILSKPPTRVVNVLKYENLDQYEC</sequence>
<dbReference type="EMBL" id="CAJNOJ010000936">
    <property type="protein sequence ID" value="CAF1534634.1"/>
    <property type="molecule type" value="Genomic_DNA"/>
</dbReference>
<protein>
    <submittedName>
        <fullName evidence="1">Uncharacterized protein</fullName>
    </submittedName>
</protein>
<dbReference type="EMBL" id="CAJNOR010006179">
    <property type="protein sequence ID" value="CAF1588056.1"/>
    <property type="molecule type" value="Genomic_DNA"/>
</dbReference>
<evidence type="ECO:0000313" key="2">
    <source>
        <dbReference type="EMBL" id="CAF1588056.1"/>
    </source>
</evidence>
<evidence type="ECO:0000313" key="3">
    <source>
        <dbReference type="Proteomes" id="UP000663828"/>
    </source>
</evidence>